<name>A0A1E7FVZ9_9STRA</name>
<feature type="domain" description="RING-type" evidence="2">
    <location>
        <begin position="8"/>
        <end position="52"/>
    </location>
</feature>
<keyword evidence="1" id="KW-0863">Zinc-finger</keyword>
<gene>
    <name evidence="3" type="ORF">FRACYDRAFT_178543</name>
</gene>
<evidence type="ECO:0000259" key="2">
    <source>
        <dbReference type="PROSITE" id="PS50089"/>
    </source>
</evidence>
<dbReference type="Pfam" id="PF13639">
    <property type="entry name" value="zf-RING_2"/>
    <property type="match status" value="1"/>
</dbReference>
<dbReference type="Gene3D" id="3.30.40.10">
    <property type="entry name" value="Zinc/RING finger domain, C3HC4 (zinc finger)"/>
    <property type="match status" value="1"/>
</dbReference>
<keyword evidence="1" id="KW-0862">Zinc</keyword>
<protein>
    <recommendedName>
        <fullName evidence="2">RING-type domain-containing protein</fullName>
    </recommendedName>
</protein>
<sequence>MRDRGTTCDICILEFEVGDEVAWSPNLHCSHTFHKDCILDWLMRKPTCPNCRLDYLKGKNDEVV</sequence>
<evidence type="ECO:0000313" key="4">
    <source>
        <dbReference type="Proteomes" id="UP000095751"/>
    </source>
</evidence>
<dbReference type="OrthoDB" id="48802at2759"/>
<keyword evidence="1" id="KW-0479">Metal-binding</keyword>
<dbReference type="InParanoid" id="A0A1E7FVZ9"/>
<proteinExistence type="predicted"/>
<dbReference type="EMBL" id="KV784353">
    <property type="protein sequence ID" value="OEU21993.1"/>
    <property type="molecule type" value="Genomic_DNA"/>
</dbReference>
<accession>A0A1E7FVZ9</accession>
<dbReference type="Proteomes" id="UP000095751">
    <property type="component" value="Unassembled WGS sequence"/>
</dbReference>
<reference evidence="3 4" key="1">
    <citation type="submission" date="2016-09" db="EMBL/GenBank/DDBJ databases">
        <title>Extensive genetic diversity and differential bi-allelic expression allows diatom success in the polar Southern Ocean.</title>
        <authorList>
            <consortium name="DOE Joint Genome Institute"/>
            <person name="Mock T."/>
            <person name="Otillar R.P."/>
            <person name="Strauss J."/>
            <person name="Dupont C."/>
            <person name="Frickenhaus S."/>
            <person name="Maumus F."/>
            <person name="Mcmullan M."/>
            <person name="Sanges R."/>
            <person name="Schmutz J."/>
            <person name="Toseland A."/>
            <person name="Valas R."/>
            <person name="Veluchamy A."/>
            <person name="Ward B.J."/>
            <person name="Allen A."/>
            <person name="Barry K."/>
            <person name="Falciatore A."/>
            <person name="Ferrante M."/>
            <person name="Fortunato A.E."/>
            <person name="Gloeckner G."/>
            <person name="Gruber A."/>
            <person name="Hipkin R."/>
            <person name="Janech M."/>
            <person name="Kroth P."/>
            <person name="Leese F."/>
            <person name="Lindquist E."/>
            <person name="Lyon B.R."/>
            <person name="Martin J."/>
            <person name="Mayer C."/>
            <person name="Parker M."/>
            <person name="Quesneville H."/>
            <person name="Raymond J."/>
            <person name="Uhlig C."/>
            <person name="Valentin K.U."/>
            <person name="Worden A.Z."/>
            <person name="Armbrust E.V."/>
            <person name="Bowler C."/>
            <person name="Green B."/>
            <person name="Moulton V."/>
            <person name="Van Oosterhout C."/>
            <person name="Grigoriev I."/>
        </authorList>
    </citation>
    <scope>NUCLEOTIDE SEQUENCE [LARGE SCALE GENOMIC DNA]</scope>
    <source>
        <strain evidence="3 4">CCMP1102</strain>
    </source>
</reference>
<keyword evidence="4" id="KW-1185">Reference proteome</keyword>
<evidence type="ECO:0000256" key="1">
    <source>
        <dbReference type="PROSITE-ProRule" id="PRU00175"/>
    </source>
</evidence>
<dbReference type="GO" id="GO:0008270">
    <property type="term" value="F:zinc ion binding"/>
    <property type="evidence" value="ECO:0007669"/>
    <property type="project" value="UniProtKB-KW"/>
</dbReference>
<dbReference type="KEGG" id="fcy:FRACYDRAFT_178543"/>
<dbReference type="PANTHER" id="PTHR46359">
    <property type="entry name" value="GEO07743P1"/>
    <property type="match status" value="1"/>
</dbReference>
<dbReference type="InterPro" id="IPR052804">
    <property type="entry name" value="UEC_component"/>
</dbReference>
<dbReference type="InterPro" id="IPR001841">
    <property type="entry name" value="Znf_RING"/>
</dbReference>
<dbReference type="AlphaFoldDB" id="A0A1E7FVZ9"/>
<organism evidence="3 4">
    <name type="scientific">Fragilariopsis cylindrus CCMP1102</name>
    <dbReference type="NCBI Taxonomy" id="635003"/>
    <lineage>
        <taxon>Eukaryota</taxon>
        <taxon>Sar</taxon>
        <taxon>Stramenopiles</taxon>
        <taxon>Ochrophyta</taxon>
        <taxon>Bacillariophyta</taxon>
        <taxon>Bacillariophyceae</taxon>
        <taxon>Bacillariophycidae</taxon>
        <taxon>Bacillariales</taxon>
        <taxon>Bacillariaceae</taxon>
        <taxon>Fragilariopsis</taxon>
    </lineage>
</organism>
<evidence type="ECO:0000313" key="3">
    <source>
        <dbReference type="EMBL" id="OEU21993.1"/>
    </source>
</evidence>
<dbReference type="InterPro" id="IPR013083">
    <property type="entry name" value="Znf_RING/FYVE/PHD"/>
</dbReference>
<dbReference type="SUPFAM" id="SSF57850">
    <property type="entry name" value="RING/U-box"/>
    <property type="match status" value="1"/>
</dbReference>
<dbReference type="PROSITE" id="PS50089">
    <property type="entry name" value="ZF_RING_2"/>
    <property type="match status" value="1"/>
</dbReference>
<dbReference type="PANTHER" id="PTHR46359:SF2">
    <property type="entry name" value="GEO07743P1"/>
    <property type="match status" value="1"/>
</dbReference>